<reference evidence="1" key="1">
    <citation type="submission" date="2021-09" db="EMBL/GenBank/DDBJ databases">
        <authorList>
            <consortium name="AG Swart"/>
            <person name="Singh M."/>
            <person name="Singh A."/>
            <person name="Seah K."/>
            <person name="Emmerich C."/>
        </authorList>
    </citation>
    <scope>NUCLEOTIDE SEQUENCE</scope>
    <source>
        <strain evidence="1">ATCC30299</strain>
    </source>
</reference>
<evidence type="ECO:0000313" key="2">
    <source>
        <dbReference type="Proteomes" id="UP001162131"/>
    </source>
</evidence>
<organism evidence="1 2">
    <name type="scientific">Blepharisma stoltei</name>
    <dbReference type="NCBI Taxonomy" id="1481888"/>
    <lineage>
        <taxon>Eukaryota</taxon>
        <taxon>Sar</taxon>
        <taxon>Alveolata</taxon>
        <taxon>Ciliophora</taxon>
        <taxon>Postciliodesmatophora</taxon>
        <taxon>Heterotrichea</taxon>
        <taxon>Heterotrichida</taxon>
        <taxon>Blepharismidae</taxon>
        <taxon>Blepharisma</taxon>
    </lineage>
</organism>
<dbReference type="GO" id="GO:0008308">
    <property type="term" value="F:voltage-gated monoatomic anion channel activity"/>
    <property type="evidence" value="ECO:0007669"/>
    <property type="project" value="InterPro"/>
</dbReference>
<dbReference type="GO" id="GO:0005741">
    <property type="term" value="C:mitochondrial outer membrane"/>
    <property type="evidence" value="ECO:0007669"/>
    <property type="project" value="InterPro"/>
</dbReference>
<dbReference type="AlphaFoldDB" id="A0AAU9J0P7"/>
<name>A0AAU9J0P7_9CILI</name>
<dbReference type="Gene3D" id="2.40.160.10">
    <property type="entry name" value="Porin"/>
    <property type="match status" value="1"/>
</dbReference>
<dbReference type="InterPro" id="IPR027246">
    <property type="entry name" value="Porin_Euk/Tom40"/>
</dbReference>
<dbReference type="EMBL" id="CAJZBQ010000021">
    <property type="protein sequence ID" value="CAG9318809.1"/>
    <property type="molecule type" value="Genomic_DNA"/>
</dbReference>
<accession>A0AAU9J0P7</accession>
<proteinExistence type="predicted"/>
<protein>
    <recommendedName>
        <fullName evidence="3">Voltage-dependent anion-selective channel</fullName>
    </recommendedName>
</protein>
<gene>
    <name evidence="1" type="ORF">BSTOLATCC_MIC22173</name>
</gene>
<evidence type="ECO:0008006" key="3">
    <source>
        <dbReference type="Google" id="ProtNLM"/>
    </source>
</evidence>
<dbReference type="InterPro" id="IPR023614">
    <property type="entry name" value="Porin_dom_sf"/>
</dbReference>
<sequence>MVKLENYAGLSKKQEDLLKKGYCHGSLALFNFNITQTDFTWHTRTSYGKNGVNEPILSSWIQYKQGLAAWKAKKRTDGLSHFIFDWTPKDLVPNLKLKSECKTLKGKTEPSFSLEYTHPRAIGKLVFLGSPLVVKGSLTTGQAAYGLGLDGKFCTESQKLCAYNLAAWWFRKHSRLVVKHIGTNTDEITWGNLELSYYHKLSPKVHVGTRVINDIKGKSTDFEIGGDYKYDEKTVVKAKAGTCGGIALGLARQLSDNLKLTLSTALDSKAITACDLHDFKFGLRLDYSQ</sequence>
<dbReference type="Pfam" id="PF01459">
    <property type="entry name" value="Porin_3"/>
    <property type="match status" value="1"/>
</dbReference>
<dbReference type="Proteomes" id="UP001162131">
    <property type="component" value="Unassembled WGS sequence"/>
</dbReference>
<keyword evidence="2" id="KW-1185">Reference proteome</keyword>
<comment type="caution">
    <text evidence="1">The sequence shown here is derived from an EMBL/GenBank/DDBJ whole genome shotgun (WGS) entry which is preliminary data.</text>
</comment>
<dbReference type="PANTHER" id="PTHR11743">
    <property type="entry name" value="VOLTAGE-DEPENDENT ANION-SELECTIVE CHANNEL"/>
    <property type="match status" value="1"/>
</dbReference>
<dbReference type="PANTHER" id="PTHR11743:SF70">
    <property type="entry name" value="GH26960P-RELATED"/>
    <property type="match status" value="1"/>
</dbReference>
<evidence type="ECO:0000313" key="1">
    <source>
        <dbReference type="EMBL" id="CAG9318809.1"/>
    </source>
</evidence>
<dbReference type="InterPro" id="IPR001925">
    <property type="entry name" value="Porin_Euk"/>
</dbReference>